<evidence type="ECO:0000313" key="5">
    <source>
        <dbReference type="EMBL" id="RNI27253.1"/>
    </source>
</evidence>
<keyword evidence="3" id="KW-0804">Transcription</keyword>
<reference evidence="5 6" key="1">
    <citation type="submission" date="2018-11" db="EMBL/GenBank/DDBJ databases">
        <title>Rufibacter latericius sp. nov., isolated from water in Baiyang Lake.</title>
        <authorList>
            <person name="Yang Y."/>
        </authorList>
    </citation>
    <scope>NUCLEOTIDE SEQUENCE [LARGE SCALE GENOMIC DNA]</scope>
    <source>
        <strain evidence="5 6">MCC P1</strain>
    </source>
</reference>
<dbReference type="GO" id="GO:0043565">
    <property type="term" value="F:sequence-specific DNA binding"/>
    <property type="evidence" value="ECO:0007669"/>
    <property type="project" value="InterPro"/>
</dbReference>
<dbReference type="AlphaFoldDB" id="A0A3M9MQU7"/>
<dbReference type="GO" id="GO:0003700">
    <property type="term" value="F:DNA-binding transcription factor activity"/>
    <property type="evidence" value="ECO:0007669"/>
    <property type="project" value="InterPro"/>
</dbReference>
<dbReference type="Gene3D" id="1.10.10.60">
    <property type="entry name" value="Homeodomain-like"/>
    <property type="match status" value="1"/>
</dbReference>
<evidence type="ECO:0000256" key="1">
    <source>
        <dbReference type="ARBA" id="ARBA00023015"/>
    </source>
</evidence>
<proteinExistence type="predicted"/>
<accession>A0A3M9MQU7</accession>
<gene>
    <name evidence="5" type="ORF">EFA69_13935</name>
</gene>
<dbReference type="SUPFAM" id="SSF46689">
    <property type="entry name" value="Homeodomain-like"/>
    <property type="match status" value="1"/>
</dbReference>
<dbReference type="SMART" id="SM00342">
    <property type="entry name" value="HTH_ARAC"/>
    <property type="match status" value="1"/>
</dbReference>
<organism evidence="5 6">
    <name type="scientific">Rufibacter immobilis</name>
    <dbReference type="NCBI Taxonomy" id="1348778"/>
    <lineage>
        <taxon>Bacteria</taxon>
        <taxon>Pseudomonadati</taxon>
        <taxon>Bacteroidota</taxon>
        <taxon>Cytophagia</taxon>
        <taxon>Cytophagales</taxon>
        <taxon>Hymenobacteraceae</taxon>
        <taxon>Rufibacter</taxon>
    </lineage>
</organism>
<name>A0A3M9MQU7_9BACT</name>
<feature type="domain" description="HTH araC/xylS-type" evidence="4">
    <location>
        <begin position="144"/>
        <end position="244"/>
    </location>
</feature>
<dbReference type="InterPro" id="IPR046532">
    <property type="entry name" value="DUF6597"/>
</dbReference>
<evidence type="ECO:0000259" key="4">
    <source>
        <dbReference type="PROSITE" id="PS01124"/>
    </source>
</evidence>
<dbReference type="InterPro" id="IPR009057">
    <property type="entry name" value="Homeodomain-like_sf"/>
</dbReference>
<evidence type="ECO:0000256" key="2">
    <source>
        <dbReference type="ARBA" id="ARBA00023125"/>
    </source>
</evidence>
<dbReference type="EMBL" id="RJJE01000017">
    <property type="protein sequence ID" value="RNI27253.1"/>
    <property type="molecule type" value="Genomic_DNA"/>
</dbReference>
<evidence type="ECO:0000313" key="6">
    <source>
        <dbReference type="Proteomes" id="UP000271010"/>
    </source>
</evidence>
<dbReference type="Pfam" id="PF12833">
    <property type="entry name" value="HTH_18"/>
    <property type="match status" value="1"/>
</dbReference>
<evidence type="ECO:0000256" key="3">
    <source>
        <dbReference type="ARBA" id="ARBA00023163"/>
    </source>
</evidence>
<dbReference type="Proteomes" id="UP000271010">
    <property type="component" value="Unassembled WGS sequence"/>
</dbReference>
<dbReference type="PANTHER" id="PTHR46796">
    <property type="entry name" value="HTH-TYPE TRANSCRIPTIONAL ACTIVATOR RHAS-RELATED"/>
    <property type="match status" value="1"/>
</dbReference>
<protein>
    <submittedName>
        <fullName evidence="5">Helix-turn-helix domain-containing protein</fullName>
    </submittedName>
</protein>
<keyword evidence="2" id="KW-0238">DNA-binding</keyword>
<dbReference type="Pfam" id="PF20240">
    <property type="entry name" value="DUF6597"/>
    <property type="match status" value="1"/>
</dbReference>
<dbReference type="InterPro" id="IPR050204">
    <property type="entry name" value="AraC_XylS_family_regulators"/>
</dbReference>
<sequence>MTYKEVKPYFALEPYIHSYWELKGDNSDRQWERIFPDGCAGLVFNAGDSCLTDNGTTVMDYGKTYVVGAMSSYKDNFIEGHTHLFGVCLKPGAFSNFYSYAPQHELTNKTIQLEKAHSFDIDKFNNNPVQYLNTFFTRRFQNKIGPLQAVLDDIHQSKGQLSVTEIAKRNSISIRQVERTFKTHIGLTLKEYANIVRFQHALSLIKSSGSKRSLLDIALECGFYDHSHLTNEIRRNTGRVPSQL</sequence>
<dbReference type="InterPro" id="IPR018060">
    <property type="entry name" value="HTH_AraC"/>
</dbReference>
<dbReference type="RefSeq" id="WP_123133722.1">
    <property type="nucleotide sequence ID" value="NZ_RJJE01000017.1"/>
</dbReference>
<dbReference type="PANTHER" id="PTHR46796:SF13">
    <property type="entry name" value="HTH-TYPE TRANSCRIPTIONAL ACTIVATOR RHAS"/>
    <property type="match status" value="1"/>
</dbReference>
<dbReference type="OrthoDB" id="635259at2"/>
<keyword evidence="6" id="KW-1185">Reference proteome</keyword>
<comment type="caution">
    <text evidence="5">The sequence shown here is derived from an EMBL/GenBank/DDBJ whole genome shotgun (WGS) entry which is preliminary data.</text>
</comment>
<keyword evidence="1" id="KW-0805">Transcription regulation</keyword>
<dbReference type="PROSITE" id="PS01124">
    <property type="entry name" value="HTH_ARAC_FAMILY_2"/>
    <property type="match status" value="1"/>
</dbReference>